<evidence type="ECO:0000313" key="2">
    <source>
        <dbReference type="Proteomes" id="UP000595437"/>
    </source>
</evidence>
<accession>A0A7T8HJ18</accession>
<gene>
    <name evidence="1" type="ORF">FKW44_011342</name>
</gene>
<dbReference type="AlphaFoldDB" id="A0A7T8HJ18"/>
<protein>
    <submittedName>
        <fullName evidence="1">Uncharacterized protein</fullName>
    </submittedName>
</protein>
<organism evidence="1 2">
    <name type="scientific">Caligus rogercresseyi</name>
    <name type="common">Sea louse</name>
    <dbReference type="NCBI Taxonomy" id="217165"/>
    <lineage>
        <taxon>Eukaryota</taxon>
        <taxon>Metazoa</taxon>
        <taxon>Ecdysozoa</taxon>
        <taxon>Arthropoda</taxon>
        <taxon>Crustacea</taxon>
        <taxon>Multicrustacea</taxon>
        <taxon>Hexanauplia</taxon>
        <taxon>Copepoda</taxon>
        <taxon>Siphonostomatoida</taxon>
        <taxon>Caligidae</taxon>
        <taxon>Caligus</taxon>
    </lineage>
</organism>
<feature type="non-terminal residue" evidence="1">
    <location>
        <position position="1"/>
    </location>
</feature>
<proteinExistence type="predicted"/>
<reference evidence="2" key="1">
    <citation type="submission" date="2021-01" db="EMBL/GenBank/DDBJ databases">
        <title>Caligus Genome Assembly.</title>
        <authorList>
            <person name="Gallardo-Escarate C."/>
        </authorList>
    </citation>
    <scope>NUCLEOTIDE SEQUENCE [LARGE SCALE GENOMIC DNA]</scope>
</reference>
<keyword evidence="2" id="KW-1185">Reference proteome</keyword>
<evidence type="ECO:0000313" key="1">
    <source>
        <dbReference type="EMBL" id="QQP50355.1"/>
    </source>
</evidence>
<sequence length="94" mass="10616">TTFIDKAINDKQVSVRKVLRAVRAKDDETNIGIRTSRPITAATSSNVRKVKDMARRNHIRNTVDIIAVCNLSKTSSRHIIAKASLSTYYQRFGR</sequence>
<name>A0A7T8HJ18_CALRO</name>
<dbReference type="Proteomes" id="UP000595437">
    <property type="component" value="Chromosome 7"/>
</dbReference>
<dbReference type="EMBL" id="CP045896">
    <property type="protein sequence ID" value="QQP50355.1"/>
    <property type="molecule type" value="Genomic_DNA"/>
</dbReference>